<dbReference type="PANTHER" id="PTHR30303:SF0">
    <property type="entry name" value="CARBAMOYL DEHYDRATASE HYPE"/>
    <property type="match status" value="1"/>
</dbReference>
<evidence type="ECO:0000256" key="1">
    <source>
        <dbReference type="ARBA" id="ARBA00006243"/>
    </source>
</evidence>
<dbReference type="InterPro" id="IPR010918">
    <property type="entry name" value="PurM-like_C_dom"/>
</dbReference>
<evidence type="ECO:0000259" key="3">
    <source>
        <dbReference type="Pfam" id="PF02769"/>
    </source>
</evidence>
<dbReference type="SUPFAM" id="SSF55326">
    <property type="entry name" value="PurM N-terminal domain-like"/>
    <property type="match status" value="1"/>
</dbReference>
<evidence type="ECO:0000313" key="5">
    <source>
        <dbReference type="Proteomes" id="UP001604002"/>
    </source>
</evidence>
<comment type="caution">
    <text evidence="4">The sequence shown here is derived from an EMBL/GenBank/DDBJ whole genome shotgun (WGS) entry which is preliminary data.</text>
</comment>
<gene>
    <name evidence="4" type="primary">hypE</name>
    <name evidence="4" type="ORF">V5F32_14200</name>
</gene>
<dbReference type="InterPro" id="IPR016188">
    <property type="entry name" value="PurM-like_N"/>
</dbReference>
<dbReference type="PIRSF" id="PIRSF005644">
    <property type="entry name" value="Hdrgns_mtr_HypE"/>
    <property type="match status" value="1"/>
</dbReference>
<dbReference type="Proteomes" id="UP001604002">
    <property type="component" value="Unassembled WGS sequence"/>
</dbReference>
<name>A0ABW7A006_9HYPH</name>
<dbReference type="Gene3D" id="3.30.1330.10">
    <property type="entry name" value="PurM-like, N-terminal domain"/>
    <property type="match status" value="1"/>
</dbReference>
<dbReference type="InterPro" id="IPR036676">
    <property type="entry name" value="PurM-like_C_sf"/>
</dbReference>
<feature type="domain" description="PurM-like N-terminal" evidence="2">
    <location>
        <begin position="60"/>
        <end position="168"/>
    </location>
</feature>
<dbReference type="CDD" id="cd02197">
    <property type="entry name" value="HypE"/>
    <property type="match status" value="1"/>
</dbReference>
<dbReference type="NCBIfam" id="TIGR02124">
    <property type="entry name" value="hypE"/>
    <property type="match status" value="1"/>
</dbReference>
<proteinExistence type="inferred from homology"/>
<dbReference type="InterPro" id="IPR011854">
    <property type="entry name" value="HypE"/>
</dbReference>
<dbReference type="PANTHER" id="PTHR30303">
    <property type="entry name" value="HYDROGENASE ISOENZYMES FORMATION PROTEIN HYPE"/>
    <property type="match status" value="1"/>
</dbReference>
<feature type="domain" description="PurM-like C-terminal" evidence="3">
    <location>
        <begin position="180"/>
        <end position="331"/>
    </location>
</feature>
<dbReference type="Pfam" id="PF02769">
    <property type="entry name" value="AIRS_C"/>
    <property type="match status" value="1"/>
</dbReference>
<organism evidence="4 5">
    <name type="scientific">Xanthobacter oligotrophicus</name>
    <dbReference type="NCBI Taxonomy" id="2607286"/>
    <lineage>
        <taxon>Bacteria</taxon>
        <taxon>Pseudomonadati</taxon>
        <taxon>Pseudomonadota</taxon>
        <taxon>Alphaproteobacteria</taxon>
        <taxon>Hyphomicrobiales</taxon>
        <taxon>Xanthobacteraceae</taxon>
        <taxon>Xanthobacter</taxon>
    </lineage>
</organism>
<dbReference type="Pfam" id="PF00586">
    <property type="entry name" value="AIRS"/>
    <property type="match status" value="1"/>
</dbReference>
<comment type="similarity">
    <text evidence="1">Belongs to the HypE family.</text>
</comment>
<dbReference type="EMBL" id="JBAFVH010000007">
    <property type="protein sequence ID" value="MFG1373322.1"/>
    <property type="molecule type" value="Genomic_DNA"/>
</dbReference>
<accession>A0ABW7A006</accession>
<reference evidence="4 5" key="1">
    <citation type="submission" date="2024-02" db="EMBL/GenBank/DDBJ databases">
        <title>Expansion and revision of Xanthobacter and proposal of Roseixanthobacter gen. nov.</title>
        <authorList>
            <person name="Soltysiak M.P.M."/>
            <person name="Jalihal A."/>
            <person name="Ory A."/>
            <person name="Chrisophersen C."/>
            <person name="Lee A.D."/>
            <person name="Boulton J."/>
            <person name="Springer M."/>
        </authorList>
    </citation>
    <scope>NUCLEOTIDE SEQUENCE [LARGE SCALE GENOMIC DNA]</scope>
    <source>
        <strain evidence="4 5">23A</strain>
    </source>
</reference>
<dbReference type="InterPro" id="IPR036921">
    <property type="entry name" value="PurM-like_N_sf"/>
</dbReference>
<dbReference type="SUPFAM" id="SSF56042">
    <property type="entry name" value="PurM C-terminal domain-like"/>
    <property type="match status" value="1"/>
</dbReference>
<keyword evidence="5" id="KW-1185">Reference proteome</keyword>
<sequence>MNIPFVPPTRRRPLSHKTVTLAHGGGGSAMRDLIDDVFLAAFSGEGRPAPEDQARFDLAALTAHGDRLAFTTDGFVVDPLFFPGGDIGKLAVCGTVNDLAVGGAKPVALSCAVIIEEGLAVETLRQVAASMAQTAQAAGVAIATGDTKVVARGACDKLFITTTGIGVVRRGLDVGIGKARPGDVVLVNGLLGDHGAAILNARGDLALETAIESDCAPLNGLIDTLIEAAPGIRMMRDATRGGVAAVVNELAEASAVGVRLQELSLPMRAEVMGFCEILGLDPLYLANEGKILAVVPPEEADAVLSALRAHPLGREAAIIGEVTAQRPGRVVMQTRFGGERIVDMLVGDQLPRIC</sequence>
<dbReference type="RefSeq" id="WP_393993105.1">
    <property type="nucleotide sequence ID" value="NZ_JBAFVH010000007.1"/>
</dbReference>
<evidence type="ECO:0000259" key="2">
    <source>
        <dbReference type="Pfam" id="PF00586"/>
    </source>
</evidence>
<evidence type="ECO:0000313" key="4">
    <source>
        <dbReference type="EMBL" id="MFG1373322.1"/>
    </source>
</evidence>
<protein>
    <submittedName>
        <fullName evidence="4">Hydrogenase expression/formation protein HypE</fullName>
    </submittedName>
</protein>
<dbReference type="Gene3D" id="3.90.650.10">
    <property type="entry name" value="PurM-like C-terminal domain"/>
    <property type="match status" value="1"/>
</dbReference>